<protein>
    <submittedName>
        <fullName evidence="4">Polymer biosynthesis protein, WecB/TagA/CpsF family</fullName>
    </submittedName>
</protein>
<dbReference type="RefSeq" id="WP_242871837.1">
    <property type="nucleotide sequence ID" value="NZ_FMUR01000010.1"/>
</dbReference>
<evidence type="ECO:0000256" key="2">
    <source>
        <dbReference type="ARBA" id="ARBA00022679"/>
    </source>
</evidence>
<evidence type="ECO:0000313" key="4">
    <source>
        <dbReference type="EMBL" id="SCY21243.1"/>
    </source>
</evidence>
<dbReference type="PANTHER" id="PTHR34136:SF1">
    <property type="entry name" value="UDP-N-ACETYL-D-MANNOSAMINURONIC ACID TRANSFERASE"/>
    <property type="match status" value="1"/>
</dbReference>
<reference evidence="5" key="1">
    <citation type="submission" date="2016-10" db="EMBL/GenBank/DDBJ databases">
        <authorList>
            <person name="Varghese N."/>
            <person name="Submissions S."/>
        </authorList>
    </citation>
    <scope>NUCLEOTIDE SEQUENCE [LARGE SCALE GENOMIC DNA]</scope>
    <source>
        <strain evidence="5">XBD2006</strain>
    </source>
</reference>
<keyword evidence="1" id="KW-0328">Glycosyltransferase</keyword>
<feature type="transmembrane region" description="Helical" evidence="3">
    <location>
        <begin position="109"/>
        <end position="131"/>
    </location>
</feature>
<dbReference type="PANTHER" id="PTHR34136">
    <property type="match status" value="1"/>
</dbReference>
<gene>
    <name evidence="4" type="ORF">SAMN02910451_01751</name>
</gene>
<feature type="transmembrane region" description="Helical" evidence="3">
    <location>
        <begin position="14"/>
        <end position="35"/>
    </location>
</feature>
<feature type="transmembrane region" description="Helical" evidence="3">
    <location>
        <begin position="47"/>
        <end position="67"/>
    </location>
</feature>
<dbReference type="EMBL" id="FMUR01000010">
    <property type="protein sequence ID" value="SCY21243.1"/>
    <property type="molecule type" value="Genomic_DNA"/>
</dbReference>
<evidence type="ECO:0000256" key="3">
    <source>
        <dbReference type="SAM" id="Phobius"/>
    </source>
</evidence>
<evidence type="ECO:0000313" key="5">
    <source>
        <dbReference type="Proteomes" id="UP000183047"/>
    </source>
</evidence>
<dbReference type="Pfam" id="PF03808">
    <property type="entry name" value="Glyco_tran_WecG"/>
    <property type="match status" value="1"/>
</dbReference>
<keyword evidence="5" id="KW-1185">Reference proteome</keyword>
<dbReference type="NCBIfam" id="TIGR00696">
    <property type="entry name" value="wecG_tagA_cpsF"/>
    <property type="match status" value="1"/>
</dbReference>
<dbReference type="AlphaFoldDB" id="A0A1G5E2F4"/>
<name>A0A1G5E2F4_9FIRM</name>
<dbReference type="InterPro" id="IPR004629">
    <property type="entry name" value="WecG_TagA_CpsF"/>
</dbReference>
<keyword evidence="3" id="KW-0472">Membrane</keyword>
<feature type="transmembrane region" description="Helical" evidence="3">
    <location>
        <begin position="79"/>
        <end position="103"/>
    </location>
</feature>
<accession>A0A1G5E2F4</accession>
<sequence>MNNYKKQRFPVKRIFILDETALLLSWFSAFIIRYGELATKWYEMFDGLYVSVVVICCILQVIVFLLYDCRKDHIFLQDPFENLMSVLTGKCAIIIFLLMYLYAMKSDSSRIVIGLFFALGIFYSYFFRMIYRKKNKERFLSMGDRKTFKVTLPVTDIVDIIEKYYVSGCDDMLLIGAEKNDESAKELLKEAERRGIRTYIALDLNKYNVRSGIVTDVDDYASIPASVRSERFDVFGIKYAVARTEEAVFHVLTHLEELSGKYICFSNVHTSVMGRENPEYKEVLNSSAFTFADGNPIAKLQQKEGYIGAERVAGPDFMEHMFRDTTDGSVSHYFYGSSEETIKELRKNLLERYPGINIAGMYSPPFRALSEEEDKADIEMINSSGADIVWIGLGAPKQEKWMLAHKDKINGVMMGVGAGFDFHGGTIKRAPVWIRKIGFEWLYRLFQDPERLFKRYFVTNTKFICYLLKDSISGKKK</sequence>
<keyword evidence="3" id="KW-0812">Transmembrane</keyword>
<dbReference type="CDD" id="cd06533">
    <property type="entry name" value="Glyco_transf_WecG_TagA"/>
    <property type="match status" value="1"/>
</dbReference>
<keyword evidence="2" id="KW-0808">Transferase</keyword>
<organism evidence="4 5">
    <name type="scientific">Butyrivibrio hungatei</name>
    <dbReference type="NCBI Taxonomy" id="185008"/>
    <lineage>
        <taxon>Bacteria</taxon>
        <taxon>Bacillati</taxon>
        <taxon>Bacillota</taxon>
        <taxon>Clostridia</taxon>
        <taxon>Lachnospirales</taxon>
        <taxon>Lachnospiraceae</taxon>
        <taxon>Butyrivibrio</taxon>
    </lineage>
</organism>
<evidence type="ECO:0000256" key="1">
    <source>
        <dbReference type="ARBA" id="ARBA00022676"/>
    </source>
</evidence>
<keyword evidence="3" id="KW-1133">Transmembrane helix</keyword>
<dbReference type="GO" id="GO:0016758">
    <property type="term" value="F:hexosyltransferase activity"/>
    <property type="evidence" value="ECO:0007669"/>
    <property type="project" value="TreeGrafter"/>
</dbReference>
<proteinExistence type="predicted"/>
<dbReference type="Proteomes" id="UP000183047">
    <property type="component" value="Unassembled WGS sequence"/>
</dbReference>